<organism evidence="3 4">
    <name type="scientific">Aspergillus rambellii</name>
    <dbReference type="NCBI Taxonomy" id="308745"/>
    <lineage>
        <taxon>Eukaryota</taxon>
        <taxon>Fungi</taxon>
        <taxon>Dikarya</taxon>
        <taxon>Ascomycota</taxon>
        <taxon>Pezizomycotina</taxon>
        <taxon>Eurotiomycetes</taxon>
        <taxon>Eurotiomycetidae</taxon>
        <taxon>Eurotiales</taxon>
        <taxon>Aspergillaceae</taxon>
        <taxon>Aspergillus</taxon>
        <taxon>Aspergillus subgen. Nidulantes</taxon>
    </lineage>
</organism>
<keyword evidence="4" id="KW-1185">Reference proteome</keyword>
<dbReference type="PANTHER" id="PTHR45527">
    <property type="entry name" value="NONRIBOSOMAL PEPTIDE SYNTHETASE"/>
    <property type="match status" value="1"/>
</dbReference>
<gene>
    <name evidence="3" type="ORF">ARAM_000096</name>
</gene>
<dbReference type="AlphaFoldDB" id="A0A0F8W943"/>
<evidence type="ECO:0000259" key="2">
    <source>
        <dbReference type="PROSITE" id="PS50075"/>
    </source>
</evidence>
<dbReference type="PANTHER" id="PTHR45527:SF16">
    <property type="entry name" value="NONRIBOSOMAL PEPTIDE SYNTHASE ATNA-RELATED"/>
    <property type="match status" value="1"/>
</dbReference>
<name>A0A0F8W943_9EURO</name>
<protein>
    <recommendedName>
        <fullName evidence="2">Carrier domain-containing protein</fullName>
    </recommendedName>
</protein>
<dbReference type="GO" id="GO:0031177">
    <property type="term" value="F:phosphopantetheine binding"/>
    <property type="evidence" value="ECO:0007669"/>
    <property type="project" value="TreeGrafter"/>
</dbReference>
<feature type="domain" description="Carrier" evidence="2">
    <location>
        <begin position="1"/>
        <end position="55"/>
    </location>
</feature>
<proteinExistence type="predicted"/>
<dbReference type="Pfam" id="PF00550">
    <property type="entry name" value="PP-binding"/>
    <property type="match status" value="1"/>
</dbReference>
<dbReference type="EMBL" id="JZBS01003589">
    <property type="protein sequence ID" value="KKK14380.1"/>
    <property type="molecule type" value="Genomic_DNA"/>
</dbReference>
<dbReference type="GO" id="GO:0043041">
    <property type="term" value="P:amino acid activation for nonribosomal peptide biosynthetic process"/>
    <property type="evidence" value="ECO:0007669"/>
    <property type="project" value="TreeGrafter"/>
</dbReference>
<dbReference type="GO" id="GO:0005737">
    <property type="term" value="C:cytoplasm"/>
    <property type="evidence" value="ECO:0007669"/>
    <property type="project" value="TreeGrafter"/>
</dbReference>
<dbReference type="PROSITE" id="PS50075">
    <property type="entry name" value="CARRIER"/>
    <property type="match status" value="1"/>
</dbReference>
<dbReference type="InterPro" id="IPR009081">
    <property type="entry name" value="PP-bd_ACP"/>
</dbReference>
<dbReference type="Gene3D" id="1.10.1200.10">
    <property type="entry name" value="ACP-like"/>
    <property type="match status" value="1"/>
</dbReference>
<dbReference type="SUPFAM" id="SSF47336">
    <property type="entry name" value="ACP-like"/>
    <property type="match status" value="1"/>
</dbReference>
<reference evidence="3 4" key="1">
    <citation type="submission" date="2015-02" db="EMBL/GenBank/DDBJ databases">
        <title>Draft Genome Sequences of Two Closely-Related Aflatoxigenic Aspergillus Species Obtained from the Cote d'Ivoire.</title>
        <authorList>
            <person name="Moore G.G."/>
            <person name="Beltz S.B."/>
            <person name="Mack B.M."/>
        </authorList>
    </citation>
    <scope>NUCLEOTIDE SEQUENCE [LARGE SCALE GENOMIC DNA]</scope>
    <source>
        <strain evidence="3 4">SRRC1468</strain>
    </source>
</reference>
<dbReference type="GO" id="GO:0044550">
    <property type="term" value="P:secondary metabolite biosynthetic process"/>
    <property type="evidence" value="ECO:0007669"/>
    <property type="project" value="TreeGrafter"/>
</dbReference>
<keyword evidence="1" id="KW-0436">Ligase</keyword>
<accession>A0A0F8W943</accession>
<dbReference type="GO" id="GO:0016874">
    <property type="term" value="F:ligase activity"/>
    <property type="evidence" value="ECO:0007669"/>
    <property type="project" value="UniProtKB-KW"/>
</dbReference>
<dbReference type="Proteomes" id="UP000034291">
    <property type="component" value="Unassembled WGS sequence"/>
</dbReference>
<dbReference type="Gene3D" id="3.30.559.10">
    <property type="entry name" value="Chloramphenicol acetyltransferase-like domain"/>
    <property type="match status" value="1"/>
</dbReference>
<sequence length="143" mass="16202">MRVGIHDHFFYQGGDSFTAMRLVSAANSSGFPVTVADVFRYPKLEEMAAYLDEQTALHQEANEIPRFSLWKQGTDTDLQCDKPQLQRVADLCKTSIEDIEDVYPCTPLQEGLMAITTQQPGAYIGRWVFRIHKTVEIVAFKEA</sequence>
<dbReference type="InterPro" id="IPR023213">
    <property type="entry name" value="CAT-like_dom_sf"/>
</dbReference>
<evidence type="ECO:0000313" key="4">
    <source>
        <dbReference type="Proteomes" id="UP000034291"/>
    </source>
</evidence>
<evidence type="ECO:0000313" key="3">
    <source>
        <dbReference type="EMBL" id="KKK14380.1"/>
    </source>
</evidence>
<evidence type="ECO:0000256" key="1">
    <source>
        <dbReference type="ARBA" id="ARBA00022598"/>
    </source>
</evidence>
<comment type="caution">
    <text evidence="3">The sequence shown here is derived from an EMBL/GenBank/DDBJ whole genome shotgun (WGS) entry which is preliminary data.</text>
</comment>
<dbReference type="InterPro" id="IPR036736">
    <property type="entry name" value="ACP-like_sf"/>
</dbReference>